<evidence type="ECO:0000259" key="6">
    <source>
        <dbReference type="SMART" id="SM00415"/>
    </source>
</evidence>
<dbReference type="PRINTS" id="PR00056">
    <property type="entry name" value="HSFDOMAIN"/>
</dbReference>
<dbReference type="Gene3D" id="1.10.10.10">
    <property type="entry name" value="Winged helix-like DNA-binding domain superfamily/Winged helix DNA-binding domain"/>
    <property type="match status" value="1"/>
</dbReference>
<keyword evidence="8" id="KW-1185">Reference proteome</keyword>
<dbReference type="GO" id="GO:0003677">
    <property type="term" value="F:DNA binding"/>
    <property type="evidence" value="ECO:0007669"/>
    <property type="project" value="UniProtKB-KW"/>
</dbReference>
<reference evidence="7 8" key="1">
    <citation type="journal article" date="2020" name="G3 (Bethesda)">
        <title>Improved Reference Genome for Cyclotella cryptica CCMP332, a Model for Cell Wall Morphogenesis, Salinity Adaptation, and Lipid Production in Diatoms (Bacillariophyta).</title>
        <authorList>
            <person name="Roberts W.R."/>
            <person name="Downey K.M."/>
            <person name="Ruck E.C."/>
            <person name="Traller J.C."/>
            <person name="Alverson A.J."/>
        </authorList>
    </citation>
    <scope>NUCLEOTIDE SEQUENCE [LARGE SCALE GENOMIC DNA]</scope>
    <source>
        <strain evidence="7 8">CCMP332</strain>
    </source>
</reference>
<feature type="compositionally biased region" description="Basic and acidic residues" evidence="5">
    <location>
        <begin position="89"/>
        <end position="107"/>
    </location>
</feature>
<evidence type="ECO:0000256" key="2">
    <source>
        <dbReference type="ARBA" id="ARBA00023125"/>
    </source>
</evidence>
<dbReference type="PANTHER" id="PTHR10015:SF206">
    <property type="entry name" value="HSF-TYPE DNA-BINDING DOMAIN-CONTAINING PROTEIN"/>
    <property type="match status" value="1"/>
</dbReference>
<dbReference type="Pfam" id="PF00447">
    <property type="entry name" value="HSF_DNA-bind"/>
    <property type="match status" value="1"/>
</dbReference>
<evidence type="ECO:0000313" key="7">
    <source>
        <dbReference type="EMBL" id="KAL3788500.1"/>
    </source>
</evidence>
<dbReference type="EMBL" id="JABMIG020000155">
    <property type="protein sequence ID" value="KAL3788500.1"/>
    <property type="molecule type" value="Genomic_DNA"/>
</dbReference>
<evidence type="ECO:0000256" key="1">
    <source>
        <dbReference type="ARBA" id="ARBA00004123"/>
    </source>
</evidence>
<dbReference type="FunFam" id="1.10.10.10:FF:000479">
    <property type="entry name" value="Predicted protein"/>
    <property type="match status" value="1"/>
</dbReference>
<name>A0ABD3PJU1_9STRA</name>
<evidence type="ECO:0000256" key="4">
    <source>
        <dbReference type="RuleBase" id="RU004020"/>
    </source>
</evidence>
<dbReference type="SUPFAM" id="SSF46785">
    <property type="entry name" value="Winged helix' DNA-binding domain"/>
    <property type="match status" value="1"/>
</dbReference>
<feature type="region of interest" description="Disordered" evidence="5">
    <location>
        <begin position="315"/>
        <end position="339"/>
    </location>
</feature>
<dbReference type="Proteomes" id="UP001516023">
    <property type="component" value="Unassembled WGS sequence"/>
</dbReference>
<feature type="region of interest" description="Disordered" evidence="5">
    <location>
        <begin position="81"/>
        <end position="123"/>
    </location>
</feature>
<accession>A0ABD3PJU1</accession>
<keyword evidence="3" id="KW-0539">Nucleus</keyword>
<dbReference type="SMART" id="SM00415">
    <property type="entry name" value="HSF"/>
    <property type="match status" value="1"/>
</dbReference>
<dbReference type="InterPro" id="IPR036390">
    <property type="entry name" value="WH_DNA-bd_sf"/>
</dbReference>
<dbReference type="AlphaFoldDB" id="A0ABD3PJU1"/>
<dbReference type="InterPro" id="IPR036388">
    <property type="entry name" value="WH-like_DNA-bd_sf"/>
</dbReference>
<protein>
    <recommendedName>
        <fullName evidence="6">HSF-type DNA-binding domain-containing protein</fullName>
    </recommendedName>
</protein>
<dbReference type="GO" id="GO:0005634">
    <property type="term" value="C:nucleus"/>
    <property type="evidence" value="ECO:0007669"/>
    <property type="project" value="UniProtKB-SubCell"/>
</dbReference>
<organism evidence="7 8">
    <name type="scientific">Cyclotella cryptica</name>
    <dbReference type="NCBI Taxonomy" id="29204"/>
    <lineage>
        <taxon>Eukaryota</taxon>
        <taxon>Sar</taxon>
        <taxon>Stramenopiles</taxon>
        <taxon>Ochrophyta</taxon>
        <taxon>Bacillariophyta</taxon>
        <taxon>Coscinodiscophyceae</taxon>
        <taxon>Thalassiosirophycidae</taxon>
        <taxon>Stephanodiscales</taxon>
        <taxon>Stephanodiscaceae</taxon>
        <taxon>Cyclotella</taxon>
    </lineage>
</organism>
<evidence type="ECO:0000313" key="8">
    <source>
        <dbReference type="Proteomes" id="UP001516023"/>
    </source>
</evidence>
<sequence>MTKLVKALTSTIHLISRHQTSRHLPTVYCYRIRKLRKRREEIQALKGINQVVMSSDGTPHHEENEKVASFVDSMSSATAATAAFSPNKRINDDDHDGRQEAGRHDQATPKPKKRRKSPQVQDVSELTPAPYPFFCYSDHSRDTDMDRLALLEEADHVPSFPVKMHAILSDPELKSIISWDTHGRSFKILRPRDFESKVLPRFFEHASMASFQRQVNGWGFRRLTEGDNRNSYYEEHFLRSLPWLCKKMRRPKVGEKKKSPVQYEPDLVAISKIFPLPTTSTTREIQIVLEVIKKGPKAKIPANWLSDELYDPEQAQKGSDLAATDEDTKPAAAQNHPLSAPDILAPYPLATISAPPPLPVSNPQALLSLLQQNEYSNSRQHALHQTSLAGSLYPIVGRARSHENQLITGMSAAARSQNDRNRDTLFNSLVSDCTATPLSGNSLLASLVAFQTQHHALTATQGHRDISRLVNGNPAMPTTENALALALCAASQNLAISNIAAAPQVFPNQLTISLRLQEMINQVNLGGAGRGMGNNATQSIVFPNSSNIGQIQEGIRGNFADDISNSTNSSTLDLNDLDPDRIEALNRLFRRQY</sequence>
<evidence type="ECO:0000256" key="5">
    <source>
        <dbReference type="SAM" id="MobiDB-lite"/>
    </source>
</evidence>
<dbReference type="PANTHER" id="PTHR10015">
    <property type="entry name" value="HEAT SHOCK TRANSCRIPTION FACTOR"/>
    <property type="match status" value="1"/>
</dbReference>
<dbReference type="InterPro" id="IPR000232">
    <property type="entry name" value="HSF_DNA-bd"/>
</dbReference>
<keyword evidence="2" id="KW-0238">DNA-binding</keyword>
<proteinExistence type="inferred from homology"/>
<evidence type="ECO:0000256" key="3">
    <source>
        <dbReference type="ARBA" id="ARBA00023242"/>
    </source>
</evidence>
<feature type="domain" description="HSF-type DNA-binding" evidence="6">
    <location>
        <begin position="156"/>
        <end position="251"/>
    </location>
</feature>
<comment type="similarity">
    <text evidence="4">Belongs to the HSF family.</text>
</comment>
<comment type="subcellular location">
    <subcellularLocation>
        <location evidence="1">Nucleus</location>
    </subcellularLocation>
</comment>
<comment type="caution">
    <text evidence="7">The sequence shown here is derived from an EMBL/GenBank/DDBJ whole genome shotgun (WGS) entry which is preliminary data.</text>
</comment>
<gene>
    <name evidence="7" type="ORF">HJC23_006538</name>
</gene>